<reference evidence="1 2" key="1">
    <citation type="submission" date="2014-06" db="EMBL/GenBank/DDBJ databases">
        <authorList>
            <person name="Swart Estienne"/>
        </authorList>
    </citation>
    <scope>NUCLEOTIDE SEQUENCE [LARGE SCALE GENOMIC DNA]</scope>
    <source>
        <strain evidence="1 2">130c</strain>
    </source>
</reference>
<dbReference type="AlphaFoldDB" id="A0A078B3B6"/>
<dbReference type="Proteomes" id="UP000039865">
    <property type="component" value="Unassembled WGS sequence"/>
</dbReference>
<gene>
    <name evidence="1" type="primary">Contig13270.g667</name>
    <name evidence="1" type="ORF">STYLEM_16844</name>
</gene>
<protein>
    <submittedName>
        <fullName evidence="1">Uncharacterized protein</fullName>
    </submittedName>
</protein>
<dbReference type="SUPFAM" id="SSF57184">
    <property type="entry name" value="Growth factor receptor domain"/>
    <property type="match status" value="1"/>
</dbReference>
<organism evidence="1 2">
    <name type="scientific">Stylonychia lemnae</name>
    <name type="common">Ciliate</name>
    <dbReference type="NCBI Taxonomy" id="5949"/>
    <lineage>
        <taxon>Eukaryota</taxon>
        <taxon>Sar</taxon>
        <taxon>Alveolata</taxon>
        <taxon>Ciliophora</taxon>
        <taxon>Intramacronucleata</taxon>
        <taxon>Spirotrichea</taxon>
        <taxon>Stichotrichia</taxon>
        <taxon>Sporadotrichida</taxon>
        <taxon>Oxytrichidae</taxon>
        <taxon>Stylonychinae</taxon>
        <taxon>Stylonychia</taxon>
    </lineage>
</organism>
<dbReference type="InParanoid" id="A0A078B3B6"/>
<dbReference type="CDD" id="cd00064">
    <property type="entry name" value="FU"/>
    <property type="match status" value="1"/>
</dbReference>
<proteinExistence type="predicted"/>
<evidence type="ECO:0000313" key="1">
    <source>
        <dbReference type="EMBL" id="CDW87732.1"/>
    </source>
</evidence>
<evidence type="ECO:0000313" key="2">
    <source>
        <dbReference type="Proteomes" id="UP000039865"/>
    </source>
</evidence>
<dbReference type="InterPro" id="IPR009030">
    <property type="entry name" value="Growth_fac_rcpt_cys_sf"/>
</dbReference>
<dbReference type="InterPro" id="IPR052798">
    <property type="entry name" value="Giardia_VSA"/>
</dbReference>
<dbReference type="EMBL" id="CCKQ01015884">
    <property type="protein sequence ID" value="CDW87732.1"/>
    <property type="molecule type" value="Genomic_DNA"/>
</dbReference>
<accession>A0A078B3B6</accession>
<keyword evidence="2" id="KW-1185">Reference proteome</keyword>
<dbReference type="PANTHER" id="PTHR23275">
    <property type="entry name" value="CABRIOLET.-RELATED"/>
    <property type="match status" value="1"/>
</dbReference>
<sequence>MMSILIKSQTLVKNVKILYLGALDANHFKQIKVKALQNASIVLMDCSFLKVMVITKIKVFAHQTARVLINPTSMEKFLRCGDNCQSCNQNVGCEICPGEEQLKGWTTAIHEENLDYSLQSEFQTCQECKTGFECGKCSKNDITQCKQCNYPVNQKSLLTGDTINPCASQSSLCLDAFSENNCKTCNYGYDLFIDTTGNQKCVQCNNDSLGLESQFIPYPIRCNFTIDSQIDMPKQDKITACLNGFVDPLTNKCTENCGIGRYGYTAFNDRGMIDASVCKDCDDNCFECATQKQCISCKKGYYLSTESNYVTTGKCLKKSGTSNITIYVDSDSVKKSTDETTGLSLNDPFYSIQSAITKAYEYGASYENAIVNIILVPGKFHSMLRYDDAVNLPRAYDQNSQSTIIKIDTMDGTQVKVLYKLRDKFNFLVGGGLEIRNIVFDATDSILDSRFTSLNISHLSSNEYTCLKDPLINCCSISKDQTSGNYVTTGPDFCQLQLQPNDQCHLPIGGSLIQFDISSQTSLGSPQTLILQNVGFENFAYDFNTIIELNDFGGHITLINTSFININSCGSVIRNKRIDQIYNSLEEGFLSHNLLKSLELMSSKLPSNGIFSNICGPSSTSPCFSLNISGGTIQDFGRMNAFSQTPQWVNPQLKMKNMGLYLDLENFQGPIFIQQVEFINNLAVNLDYEQATKILQNQKQERDQQQNYGIKSSIQLRSLIAIVNHGNYKIEIKNNDFNQNTGAKARGLQLEDVYFQTLDSKQELCLGYEIKNNKFIKNFGFQGISGGSIHFECTNFQMEEDANGLIQLDSIIQEDEIISNNLSLENLELEDYSLTLEGNTYIDNTASKSSGILNIINVKKIKIQNETYINNTDAFFQKSTILARNMLQEYMPLDASKEINIDGIDIDQNLAASLIRIQRSRYLSINSINFDSNYFIEPESSINRAQALFLTEKTQPQDKIPNQTFILIRIALKASLVFQLNLSSNNLIQFLTILLWLIFNAQIAADL</sequence>
<dbReference type="OrthoDB" id="10251639at2759"/>
<name>A0A078B3B6_STYLE</name>
<dbReference type="InterPro" id="IPR006212">
    <property type="entry name" value="Furin_repeat"/>
</dbReference>
<dbReference type="Gene3D" id="2.10.220.10">
    <property type="entry name" value="Hormone Receptor, Insulin-like Growth Factor Receptor 1, Chain A, domain 2"/>
    <property type="match status" value="1"/>
</dbReference>